<dbReference type="HOGENOM" id="CLU_1613359_0_0_1"/>
<reference evidence="2" key="1">
    <citation type="journal article" date="2013" name="Nat. Commun.">
        <title>Whole-genome sequencing of Oryza brachyantha reveals mechanisms underlying Oryza genome evolution.</title>
        <authorList>
            <person name="Chen J."/>
            <person name="Huang Q."/>
            <person name="Gao D."/>
            <person name="Wang J."/>
            <person name="Lang Y."/>
            <person name="Liu T."/>
            <person name="Li B."/>
            <person name="Bai Z."/>
            <person name="Luis Goicoechea J."/>
            <person name="Liang C."/>
            <person name="Chen C."/>
            <person name="Zhang W."/>
            <person name="Sun S."/>
            <person name="Liao Y."/>
            <person name="Zhang X."/>
            <person name="Yang L."/>
            <person name="Song C."/>
            <person name="Wang M."/>
            <person name="Shi J."/>
            <person name="Liu G."/>
            <person name="Liu J."/>
            <person name="Zhou H."/>
            <person name="Zhou W."/>
            <person name="Yu Q."/>
            <person name="An N."/>
            <person name="Chen Y."/>
            <person name="Cai Q."/>
            <person name="Wang B."/>
            <person name="Liu B."/>
            <person name="Min J."/>
            <person name="Huang Y."/>
            <person name="Wu H."/>
            <person name="Li Z."/>
            <person name="Zhang Y."/>
            <person name="Yin Y."/>
            <person name="Song W."/>
            <person name="Jiang J."/>
            <person name="Jackson S.A."/>
            <person name="Wing R.A."/>
            <person name="Wang J."/>
            <person name="Chen M."/>
        </authorList>
    </citation>
    <scope>NUCLEOTIDE SEQUENCE [LARGE SCALE GENOMIC DNA]</scope>
    <source>
        <strain evidence="2">cv. IRGC 101232</strain>
    </source>
</reference>
<keyword evidence="3" id="KW-1185">Reference proteome</keyword>
<name>J3L640_ORYBR</name>
<evidence type="ECO:0000256" key="1">
    <source>
        <dbReference type="SAM" id="Phobius"/>
    </source>
</evidence>
<feature type="transmembrane region" description="Helical" evidence="1">
    <location>
        <begin position="25"/>
        <end position="49"/>
    </location>
</feature>
<dbReference type="AlphaFoldDB" id="J3L640"/>
<evidence type="ECO:0000313" key="3">
    <source>
        <dbReference type="Proteomes" id="UP000006038"/>
    </source>
</evidence>
<keyword evidence="1" id="KW-0812">Transmembrane</keyword>
<protein>
    <submittedName>
        <fullName evidence="2">Uncharacterized protein</fullName>
    </submittedName>
</protein>
<feature type="transmembrane region" description="Helical" evidence="1">
    <location>
        <begin position="128"/>
        <end position="150"/>
    </location>
</feature>
<sequence length="165" mass="18193">MAFCSNNPISSIWPKLSADPRLPPAGLPLALGSLFSINIAKIMVMSVMIRNRSGRVPTNTLVIVPPMSSPQFERTTRKAMMMEAKNRLYSVADMAWVISCGVKFRFSFRVSTDQVVLSDWLDWFEGTLLGLVFISLVGCTLADLTSLSFLRVSSLCLCNGISFTC</sequence>
<evidence type="ECO:0000313" key="2">
    <source>
        <dbReference type="EnsemblPlants" id="OB01G46960.1"/>
    </source>
</evidence>
<dbReference type="Proteomes" id="UP000006038">
    <property type="component" value="Chromosome 1"/>
</dbReference>
<accession>J3L640</accession>
<proteinExistence type="predicted"/>
<keyword evidence="1" id="KW-1133">Transmembrane helix</keyword>
<keyword evidence="1" id="KW-0472">Membrane</keyword>
<reference evidence="2" key="2">
    <citation type="submission" date="2013-04" db="UniProtKB">
        <authorList>
            <consortium name="EnsemblPlants"/>
        </authorList>
    </citation>
    <scope>IDENTIFICATION</scope>
</reference>
<dbReference type="EnsemblPlants" id="OB01G46960.1">
    <property type="protein sequence ID" value="OB01G46960.1"/>
    <property type="gene ID" value="OB01G46960"/>
</dbReference>
<dbReference type="Gramene" id="OB01G46960.1">
    <property type="protein sequence ID" value="OB01G46960.1"/>
    <property type="gene ID" value="OB01G46960"/>
</dbReference>
<feature type="transmembrane region" description="Helical" evidence="1">
    <location>
        <begin position="88"/>
        <end position="108"/>
    </location>
</feature>
<organism evidence="2">
    <name type="scientific">Oryza brachyantha</name>
    <name type="common">malo sina</name>
    <dbReference type="NCBI Taxonomy" id="4533"/>
    <lineage>
        <taxon>Eukaryota</taxon>
        <taxon>Viridiplantae</taxon>
        <taxon>Streptophyta</taxon>
        <taxon>Embryophyta</taxon>
        <taxon>Tracheophyta</taxon>
        <taxon>Spermatophyta</taxon>
        <taxon>Magnoliopsida</taxon>
        <taxon>Liliopsida</taxon>
        <taxon>Poales</taxon>
        <taxon>Poaceae</taxon>
        <taxon>BOP clade</taxon>
        <taxon>Oryzoideae</taxon>
        <taxon>Oryzeae</taxon>
        <taxon>Oryzinae</taxon>
        <taxon>Oryza</taxon>
    </lineage>
</organism>